<evidence type="ECO:0000313" key="2">
    <source>
        <dbReference type="Proteomes" id="UP000622638"/>
    </source>
</evidence>
<keyword evidence="2" id="KW-1185">Reference proteome</keyword>
<sequence length="115" mass="11591">MSTLGSDPDKTQAQLQLTVEYVSVSGSDPRTDTSSSALTVVCVSTQGSDPDKTQAQLQLTVEYVSVSGSDPIGHGPIHDIVPSIGSGHQPELAFLQGAVIVTAQAAVPGASSAAA</sequence>
<evidence type="ECO:0000313" key="1">
    <source>
        <dbReference type="EMBL" id="GGB92036.1"/>
    </source>
</evidence>
<protein>
    <submittedName>
        <fullName evidence="1">Uncharacterized protein</fullName>
    </submittedName>
</protein>
<name>A0ABQ1KBZ0_9BURK</name>
<proteinExistence type="predicted"/>
<accession>A0ABQ1KBZ0</accession>
<organism evidence="1 2">
    <name type="scientific">Pseudoduganella buxea</name>
    <dbReference type="NCBI Taxonomy" id="1949069"/>
    <lineage>
        <taxon>Bacteria</taxon>
        <taxon>Pseudomonadati</taxon>
        <taxon>Pseudomonadota</taxon>
        <taxon>Betaproteobacteria</taxon>
        <taxon>Burkholderiales</taxon>
        <taxon>Oxalobacteraceae</taxon>
        <taxon>Telluria group</taxon>
        <taxon>Pseudoduganella</taxon>
    </lineage>
</organism>
<reference evidence="2" key="1">
    <citation type="journal article" date="2019" name="Int. J. Syst. Evol. Microbiol.">
        <title>The Global Catalogue of Microorganisms (GCM) 10K type strain sequencing project: providing services to taxonomists for standard genome sequencing and annotation.</title>
        <authorList>
            <consortium name="The Broad Institute Genomics Platform"/>
            <consortium name="The Broad Institute Genome Sequencing Center for Infectious Disease"/>
            <person name="Wu L."/>
            <person name="Ma J."/>
        </authorList>
    </citation>
    <scope>NUCLEOTIDE SEQUENCE [LARGE SCALE GENOMIC DNA]</scope>
    <source>
        <strain evidence="2">CGMCC 1.15931</strain>
    </source>
</reference>
<gene>
    <name evidence="1" type="ORF">GCM10011572_12560</name>
</gene>
<dbReference type="EMBL" id="BMKG01000004">
    <property type="protein sequence ID" value="GGB92036.1"/>
    <property type="molecule type" value="Genomic_DNA"/>
</dbReference>
<dbReference type="Proteomes" id="UP000622638">
    <property type="component" value="Unassembled WGS sequence"/>
</dbReference>
<comment type="caution">
    <text evidence="1">The sequence shown here is derived from an EMBL/GenBank/DDBJ whole genome shotgun (WGS) entry which is preliminary data.</text>
</comment>